<evidence type="ECO:0000256" key="1">
    <source>
        <dbReference type="ARBA" id="ARBA00022741"/>
    </source>
</evidence>
<organism evidence="2 3">
    <name type="scientific">Tritrichomonas musculus</name>
    <dbReference type="NCBI Taxonomy" id="1915356"/>
    <lineage>
        <taxon>Eukaryota</taxon>
        <taxon>Metamonada</taxon>
        <taxon>Parabasalia</taxon>
        <taxon>Tritrichomonadida</taxon>
        <taxon>Tritrichomonadidae</taxon>
        <taxon>Tritrichomonas</taxon>
    </lineage>
</organism>
<dbReference type="InterPro" id="IPR027417">
    <property type="entry name" value="P-loop_NTPase"/>
</dbReference>
<sequence length="204" mass="22581">MIVNKTKRGNDSKIIILGDTSVGKTSILIQFNSNHFESTIESTVGASFSTKVVETSNGPVELFMWDTAGQEKYRSLIPMYTKGAVAAIIVVDVTSQSSINSLDMWLNIVKQNCSLKTCKVYSVANKIDLIDDVENNISISNVKKWANDHSFPFFCTTAKEFDTVQPVFQKIAEDISISQGSTQFESTSSMNFNEQNDKTSNCCN</sequence>
<protein>
    <recommendedName>
        <fullName evidence="4">Small GTP-binding protein</fullName>
    </recommendedName>
</protein>
<dbReference type="NCBIfam" id="TIGR00231">
    <property type="entry name" value="small_GTP"/>
    <property type="match status" value="1"/>
</dbReference>
<evidence type="ECO:0000313" key="3">
    <source>
        <dbReference type="Proteomes" id="UP001470230"/>
    </source>
</evidence>
<name>A0ABR2K894_9EUKA</name>
<dbReference type="Proteomes" id="UP001470230">
    <property type="component" value="Unassembled WGS sequence"/>
</dbReference>
<proteinExistence type="predicted"/>
<dbReference type="SMART" id="SM00175">
    <property type="entry name" value="RAB"/>
    <property type="match status" value="1"/>
</dbReference>
<dbReference type="SMART" id="SM00174">
    <property type="entry name" value="RHO"/>
    <property type="match status" value="1"/>
</dbReference>
<accession>A0ABR2K894</accession>
<dbReference type="SMART" id="SM00173">
    <property type="entry name" value="RAS"/>
    <property type="match status" value="1"/>
</dbReference>
<keyword evidence="1" id="KW-0547">Nucleotide-binding</keyword>
<reference evidence="2 3" key="1">
    <citation type="submission" date="2024-04" db="EMBL/GenBank/DDBJ databases">
        <title>Tritrichomonas musculus Genome.</title>
        <authorList>
            <person name="Alves-Ferreira E."/>
            <person name="Grigg M."/>
            <person name="Lorenzi H."/>
            <person name="Galac M."/>
        </authorList>
    </citation>
    <scope>NUCLEOTIDE SEQUENCE [LARGE SCALE GENOMIC DNA]</scope>
    <source>
        <strain evidence="2 3">EAF2021</strain>
    </source>
</reference>
<dbReference type="EMBL" id="JAPFFF010000007">
    <property type="protein sequence ID" value="KAK8886712.1"/>
    <property type="molecule type" value="Genomic_DNA"/>
</dbReference>
<comment type="caution">
    <text evidence="2">The sequence shown here is derived from an EMBL/GenBank/DDBJ whole genome shotgun (WGS) entry which is preliminary data.</text>
</comment>
<dbReference type="PRINTS" id="PR00449">
    <property type="entry name" value="RASTRNSFRMNG"/>
</dbReference>
<evidence type="ECO:0000313" key="2">
    <source>
        <dbReference type="EMBL" id="KAK8886712.1"/>
    </source>
</evidence>
<dbReference type="InterPro" id="IPR005225">
    <property type="entry name" value="Small_GTP-bd"/>
</dbReference>
<dbReference type="CDD" id="cd00154">
    <property type="entry name" value="Rab"/>
    <property type="match status" value="1"/>
</dbReference>
<dbReference type="SUPFAM" id="SSF52540">
    <property type="entry name" value="P-loop containing nucleoside triphosphate hydrolases"/>
    <property type="match status" value="1"/>
</dbReference>
<dbReference type="InterPro" id="IPR001806">
    <property type="entry name" value="Small_GTPase"/>
</dbReference>
<keyword evidence="3" id="KW-1185">Reference proteome</keyword>
<dbReference type="PANTHER" id="PTHR47978">
    <property type="match status" value="1"/>
</dbReference>
<dbReference type="PROSITE" id="PS51419">
    <property type="entry name" value="RAB"/>
    <property type="match status" value="1"/>
</dbReference>
<dbReference type="Pfam" id="PF00071">
    <property type="entry name" value="Ras"/>
    <property type="match status" value="1"/>
</dbReference>
<evidence type="ECO:0008006" key="4">
    <source>
        <dbReference type="Google" id="ProtNLM"/>
    </source>
</evidence>
<dbReference type="PROSITE" id="PS51421">
    <property type="entry name" value="RAS"/>
    <property type="match status" value="1"/>
</dbReference>
<dbReference type="Gene3D" id="3.40.50.300">
    <property type="entry name" value="P-loop containing nucleotide triphosphate hydrolases"/>
    <property type="match status" value="1"/>
</dbReference>
<gene>
    <name evidence="2" type="ORF">M9Y10_042180</name>
</gene>